<proteinExistence type="predicted"/>
<sequence length="340" mass="37665">MSIDIGKKGFGTMSMTWVHHPQPLEESIKTLEHVRTKYGVKFFNGSTFYHVGPEPLNLKLLREFAIAAKDPELIFSIKGGMSREVLFKFETDKKGIDSDMELLDEYFGDLNPKPKLVYEIARVGSVPIEESIGFIYEHVKAGRIDGISLSEVGVESIKKAVAVAPISCLEVEISLFAQDIVKNGILAEAAKNQITIVAYSPLARGILTEKALEPDFLDQLKASGNHAAAFDKFQPDTFQKNMSCLKKLHDFAHNKKNITLESLSLSYLNSLSGLKEFEGIKNIPAIVPIPSGKSIERVDQNYSTLVELSPEEISEIQAILHENEVIGSRYTEALSHTLNG</sequence>
<evidence type="ECO:0000313" key="2">
    <source>
        <dbReference type="Proteomes" id="UP001152531"/>
    </source>
</evidence>
<evidence type="ECO:0000313" key="1">
    <source>
        <dbReference type="EMBL" id="CAH6719624.1"/>
    </source>
</evidence>
<dbReference type="Proteomes" id="UP001152531">
    <property type="component" value="Unassembled WGS sequence"/>
</dbReference>
<name>A0ACA9Y3S8_9ASCO</name>
<gene>
    <name evidence="1" type="ORF">CLIB1444_02S12838</name>
</gene>
<reference evidence="1" key="1">
    <citation type="submission" date="2022-06" db="EMBL/GenBank/DDBJ databases">
        <authorList>
            <person name="Legras J.-L."/>
            <person name="Devillers H."/>
            <person name="Grondin C."/>
        </authorList>
    </citation>
    <scope>NUCLEOTIDE SEQUENCE</scope>
    <source>
        <strain evidence="1">CLIB 1444</strain>
    </source>
</reference>
<organism evidence="1 2">
    <name type="scientific">[Candida] jaroonii</name>
    <dbReference type="NCBI Taxonomy" id="467808"/>
    <lineage>
        <taxon>Eukaryota</taxon>
        <taxon>Fungi</taxon>
        <taxon>Dikarya</taxon>
        <taxon>Ascomycota</taxon>
        <taxon>Saccharomycotina</taxon>
        <taxon>Pichiomycetes</taxon>
        <taxon>Debaryomycetaceae</taxon>
        <taxon>Yamadazyma</taxon>
    </lineage>
</organism>
<dbReference type="EMBL" id="CALSDN010000002">
    <property type="protein sequence ID" value="CAH6719624.1"/>
    <property type="molecule type" value="Genomic_DNA"/>
</dbReference>
<keyword evidence="2" id="KW-1185">Reference proteome</keyword>
<protein>
    <submittedName>
        <fullName evidence="1">Pyridoxal reductase</fullName>
    </submittedName>
</protein>
<accession>A0ACA9Y3S8</accession>
<comment type="caution">
    <text evidence="1">The sequence shown here is derived from an EMBL/GenBank/DDBJ whole genome shotgun (WGS) entry which is preliminary data.</text>
</comment>